<keyword evidence="2" id="KW-0479">Metal-binding</keyword>
<sequence>MNLYLHIPFCASRCSYCDFYTQTGSRLRRDFLDALIRELHLRRVELPDGALIDHIYFGGGTPSLLTAEELTRIFDTISELYPLTGTGEVTIECNPDDVTEEYAQALGALPINRVSMGVQSFHADDLTFLNRRHSAEQVFAAVEALRHHGIDNLSLDLIYGLPGQTEERWLMNIRTFLSLGVPHLSAYHLIYEEGTALTRLVERGKVQPVSEEASLRFFELLISELKAAGYEHYEISNFALPDRYARHNTGYWQGIPYLGLGPSAHSFDGVRTRSHNIASLTHYTRALLEGRRDYETEHLSDEELQHEYILTRLRTQWGIPLGDYAARFGERAKRELIQAASEHLHRGQLTQSDDTLRLTPEGIFVSDGIIADLFL</sequence>
<dbReference type="EMBL" id="LSDK01000049">
    <property type="protein sequence ID" value="KXB77093.1"/>
    <property type="molecule type" value="Genomic_DNA"/>
</dbReference>
<dbReference type="GO" id="GO:0051539">
    <property type="term" value="F:4 iron, 4 sulfur cluster binding"/>
    <property type="evidence" value="ECO:0007669"/>
    <property type="project" value="UniProtKB-UniRule"/>
</dbReference>
<gene>
    <name evidence="4" type="ORF">HMPREF3185_00607</name>
</gene>
<name>A0A134BAV9_9PORP</name>
<keyword evidence="2" id="KW-0949">S-adenosyl-L-methionine</keyword>
<dbReference type="OrthoDB" id="9808022at2"/>
<comment type="function">
    <text evidence="2">Probably acts as a heme chaperone, transferring heme to an unknown acceptor. Binds one molecule of heme per monomer, possibly covalently. Binds 1 [4Fe-4S] cluster. The cluster is coordinated with 3 cysteines and an exchangeable S-adenosyl-L-methionine.</text>
</comment>
<dbReference type="Proteomes" id="UP000070224">
    <property type="component" value="Unassembled WGS sequence"/>
</dbReference>
<keyword evidence="2" id="KW-0349">Heme</keyword>
<reference evidence="5" key="1">
    <citation type="submission" date="2016-01" db="EMBL/GenBank/DDBJ databases">
        <authorList>
            <person name="Mitreva M."/>
            <person name="Pepin K.H."/>
            <person name="Mihindukulasuriya K.A."/>
            <person name="Fulton R."/>
            <person name="Fronick C."/>
            <person name="O'Laughlin M."/>
            <person name="Miner T."/>
            <person name="Herter B."/>
            <person name="Rosa B.A."/>
            <person name="Cordes M."/>
            <person name="Tomlinson C."/>
            <person name="Wollam A."/>
            <person name="Palsikar V.B."/>
            <person name="Mardis E.R."/>
            <person name="Wilson R.K."/>
        </authorList>
    </citation>
    <scope>NUCLEOTIDE SEQUENCE [LARGE SCALE GENOMIC DNA]</scope>
    <source>
        <strain evidence="5">KA00683</strain>
    </source>
</reference>
<dbReference type="InterPro" id="IPR006638">
    <property type="entry name" value="Elp3/MiaA/NifB-like_rSAM"/>
</dbReference>
<keyword evidence="2" id="KW-0143">Chaperone</keyword>
<evidence type="ECO:0000256" key="2">
    <source>
        <dbReference type="RuleBase" id="RU364116"/>
    </source>
</evidence>
<keyword evidence="5" id="KW-1185">Reference proteome</keyword>
<dbReference type="InterPro" id="IPR058240">
    <property type="entry name" value="rSAM_sf"/>
</dbReference>
<keyword evidence="2" id="KW-0411">Iron-sulfur</keyword>
<dbReference type="NCBIfam" id="TIGR00539">
    <property type="entry name" value="hemN_rel"/>
    <property type="match status" value="1"/>
</dbReference>
<dbReference type="SFLD" id="SFLDS00029">
    <property type="entry name" value="Radical_SAM"/>
    <property type="match status" value="1"/>
</dbReference>
<dbReference type="SFLD" id="SFLDG01082">
    <property type="entry name" value="B12-binding_domain_containing"/>
    <property type="match status" value="1"/>
</dbReference>
<dbReference type="PANTHER" id="PTHR13932:SF5">
    <property type="entry name" value="RADICAL S-ADENOSYL METHIONINE DOMAIN-CONTAINING PROTEIN 1, MITOCHONDRIAL"/>
    <property type="match status" value="1"/>
</dbReference>
<dbReference type="PANTHER" id="PTHR13932">
    <property type="entry name" value="COPROPORPHYRINIGEN III OXIDASE"/>
    <property type="match status" value="1"/>
</dbReference>
<feature type="domain" description="Radical SAM core" evidence="3">
    <location>
        <begin position="1"/>
        <end position="231"/>
    </location>
</feature>
<dbReference type="AlphaFoldDB" id="A0A134BAV9"/>
<evidence type="ECO:0000313" key="5">
    <source>
        <dbReference type="Proteomes" id="UP000070224"/>
    </source>
</evidence>
<dbReference type="GO" id="GO:0046872">
    <property type="term" value="F:metal ion binding"/>
    <property type="evidence" value="ECO:0007669"/>
    <property type="project" value="UniProtKB-UniRule"/>
</dbReference>
<dbReference type="InterPro" id="IPR007197">
    <property type="entry name" value="rSAM"/>
</dbReference>
<organism evidence="4 5">
    <name type="scientific">Porphyromonas somerae</name>
    <dbReference type="NCBI Taxonomy" id="322095"/>
    <lineage>
        <taxon>Bacteria</taxon>
        <taxon>Pseudomonadati</taxon>
        <taxon>Bacteroidota</taxon>
        <taxon>Bacteroidia</taxon>
        <taxon>Bacteroidales</taxon>
        <taxon>Porphyromonadaceae</taxon>
        <taxon>Porphyromonas</taxon>
    </lineage>
</organism>
<dbReference type="SMART" id="SM00729">
    <property type="entry name" value="Elp3"/>
    <property type="match status" value="1"/>
</dbReference>
<protein>
    <recommendedName>
        <fullName evidence="2">Heme chaperone HemW</fullName>
    </recommendedName>
</protein>
<comment type="caution">
    <text evidence="4">The sequence shown here is derived from an EMBL/GenBank/DDBJ whole genome shotgun (WGS) entry which is preliminary data.</text>
</comment>
<dbReference type="InterPro" id="IPR010723">
    <property type="entry name" value="HemN_C"/>
</dbReference>
<dbReference type="PATRIC" id="fig|322095.3.peg.600"/>
<dbReference type="CDD" id="cd01335">
    <property type="entry name" value="Radical_SAM"/>
    <property type="match status" value="1"/>
</dbReference>
<dbReference type="Gene3D" id="3.80.30.20">
    <property type="entry name" value="tm_1862 like domain"/>
    <property type="match status" value="1"/>
</dbReference>
<evidence type="ECO:0000313" key="4">
    <source>
        <dbReference type="EMBL" id="KXB77093.1"/>
    </source>
</evidence>
<dbReference type="InterPro" id="IPR023404">
    <property type="entry name" value="rSAM_horseshoe"/>
</dbReference>
<accession>A0A134BAV9</accession>
<dbReference type="GO" id="GO:0005737">
    <property type="term" value="C:cytoplasm"/>
    <property type="evidence" value="ECO:0007669"/>
    <property type="project" value="UniProtKB-SubCell"/>
</dbReference>
<keyword evidence="2" id="KW-0963">Cytoplasm</keyword>
<keyword evidence="2" id="KW-0004">4Fe-4S</keyword>
<comment type="similarity">
    <text evidence="1">Belongs to the anaerobic coproporphyrinogen-III oxidase family. HemW subfamily.</text>
</comment>
<dbReference type="GO" id="GO:0006779">
    <property type="term" value="P:porphyrin-containing compound biosynthetic process"/>
    <property type="evidence" value="ECO:0007669"/>
    <property type="project" value="InterPro"/>
</dbReference>
<dbReference type="STRING" id="322095.HMPREF3185_00607"/>
<dbReference type="SFLD" id="SFLDF00288">
    <property type="entry name" value="HemN-like__clustered_with_nucl"/>
    <property type="match status" value="1"/>
</dbReference>
<dbReference type="RefSeq" id="WP_060935067.1">
    <property type="nucleotide sequence ID" value="NZ_KQ960432.1"/>
</dbReference>
<keyword evidence="2" id="KW-0408">Iron</keyword>
<dbReference type="Pfam" id="PF04055">
    <property type="entry name" value="Radical_SAM"/>
    <property type="match status" value="1"/>
</dbReference>
<proteinExistence type="inferred from homology"/>
<evidence type="ECO:0000259" key="3">
    <source>
        <dbReference type="PROSITE" id="PS51918"/>
    </source>
</evidence>
<dbReference type="SUPFAM" id="SSF102114">
    <property type="entry name" value="Radical SAM enzymes"/>
    <property type="match status" value="1"/>
</dbReference>
<evidence type="ECO:0000256" key="1">
    <source>
        <dbReference type="ARBA" id="ARBA00006100"/>
    </source>
</evidence>
<dbReference type="Pfam" id="PF06969">
    <property type="entry name" value="HemN_C"/>
    <property type="match status" value="1"/>
</dbReference>
<dbReference type="InterPro" id="IPR034505">
    <property type="entry name" value="Coproporphyrinogen-III_oxidase"/>
</dbReference>
<comment type="subcellular location">
    <subcellularLocation>
        <location evidence="2">Cytoplasm</location>
    </subcellularLocation>
</comment>
<dbReference type="PROSITE" id="PS51918">
    <property type="entry name" value="RADICAL_SAM"/>
    <property type="match status" value="1"/>
</dbReference>
<dbReference type="SFLD" id="SFLDF00562">
    <property type="entry name" value="HemN-like__clustered_with_heat"/>
    <property type="match status" value="1"/>
</dbReference>
<dbReference type="SFLD" id="SFLDG01065">
    <property type="entry name" value="anaerobic_coproporphyrinogen-I"/>
    <property type="match status" value="1"/>
</dbReference>
<dbReference type="InterPro" id="IPR004559">
    <property type="entry name" value="HemW-like"/>
</dbReference>
<dbReference type="GO" id="GO:0004109">
    <property type="term" value="F:coproporphyrinogen oxidase activity"/>
    <property type="evidence" value="ECO:0007669"/>
    <property type="project" value="InterPro"/>
</dbReference>